<evidence type="ECO:0000313" key="1">
    <source>
        <dbReference type="EMBL" id="CDW47062.1"/>
    </source>
</evidence>
<dbReference type="AlphaFoldDB" id="A0A0K2VA62"/>
<feature type="non-terminal residue" evidence="1">
    <location>
        <position position="1"/>
    </location>
</feature>
<proteinExistence type="predicted"/>
<accession>A0A0K2VA62</accession>
<organism evidence="1">
    <name type="scientific">Lepeophtheirus salmonis</name>
    <name type="common">Salmon louse</name>
    <name type="synonym">Caligus salmonis</name>
    <dbReference type="NCBI Taxonomy" id="72036"/>
    <lineage>
        <taxon>Eukaryota</taxon>
        <taxon>Metazoa</taxon>
        <taxon>Ecdysozoa</taxon>
        <taxon>Arthropoda</taxon>
        <taxon>Crustacea</taxon>
        <taxon>Multicrustacea</taxon>
        <taxon>Hexanauplia</taxon>
        <taxon>Copepoda</taxon>
        <taxon>Siphonostomatoida</taxon>
        <taxon>Caligidae</taxon>
        <taxon>Lepeophtheirus</taxon>
    </lineage>
</organism>
<reference evidence="1" key="1">
    <citation type="submission" date="2014-05" db="EMBL/GenBank/DDBJ databases">
        <authorList>
            <person name="Chronopoulou M."/>
        </authorList>
    </citation>
    <scope>NUCLEOTIDE SEQUENCE</scope>
    <source>
        <tissue evidence="1">Whole organism</tissue>
    </source>
</reference>
<protein>
    <submittedName>
        <fullName evidence="1">Uncharacterized protein</fullName>
    </submittedName>
</protein>
<name>A0A0K2VA62_LEPSM</name>
<dbReference type="EMBL" id="HACA01029701">
    <property type="protein sequence ID" value="CDW47062.1"/>
    <property type="molecule type" value="Transcribed_RNA"/>
</dbReference>
<sequence length="71" mass="8397">FYFIVILLLFQCLFSTRFYGYFNTHLTKKALHKSPDPILFLSSNKLLYLLLKNINTSKIVELLLRLLKLCT</sequence>